<dbReference type="EMBL" id="JAAALK010000288">
    <property type="protein sequence ID" value="KAG8051775.1"/>
    <property type="molecule type" value="Genomic_DNA"/>
</dbReference>
<dbReference type="PANTHER" id="PTHR33115:SF74">
    <property type="entry name" value="OS01G0524100 PROTEIN"/>
    <property type="match status" value="1"/>
</dbReference>
<proteinExistence type="predicted"/>
<reference evidence="2" key="1">
    <citation type="journal article" date="2021" name="bioRxiv">
        <title>Whole Genome Assembly and Annotation of Northern Wild Rice, Zizania palustris L., Supports a Whole Genome Duplication in the Zizania Genus.</title>
        <authorList>
            <person name="Haas M."/>
            <person name="Kono T."/>
            <person name="Macchietto M."/>
            <person name="Millas R."/>
            <person name="McGilp L."/>
            <person name="Shao M."/>
            <person name="Duquette J."/>
            <person name="Hirsch C.N."/>
            <person name="Kimball J."/>
        </authorList>
    </citation>
    <scope>NUCLEOTIDE SEQUENCE</scope>
    <source>
        <tissue evidence="2">Fresh leaf tissue</tissue>
    </source>
</reference>
<protein>
    <recommendedName>
        <fullName evidence="4">BLE2 protein</fullName>
    </recommendedName>
</protein>
<evidence type="ECO:0000313" key="2">
    <source>
        <dbReference type="EMBL" id="KAG8051775.1"/>
    </source>
</evidence>
<keyword evidence="3" id="KW-1185">Reference proteome</keyword>
<dbReference type="Proteomes" id="UP000729402">
    <property type="component" value="Unassembled WGS sequence"/>
</dbReference>
<comment type="caution">
    <text evidence="2">The sequence shown here is derived from an EMBL/GenBank/DDBJ whole genome shotgun (WGS) entry which is preliminary data.</text>
</comment>
<feature type="transmembrane region" description="Helical" evidence="1">
    <location>
        <begin position="46"/>
        <end position="72"/>
    </location>
</feature>
<keyword evidence="1" id="KW-1133">Transmembrane helix</keyword>
<evidence type="ECO:0008006" key="4">
    <source>
        <dbReference type="Google" id="ProtNLM"/>
    </source>
</evidence>
<dbReference type="AlphaFoldDB" id="A0A8J5RZ52"/>
<keyword evidence="1" id="KW-0472">Membrane</keyword>
<sequence length="690" mass="76333">MEHGSWRRHRTDVQVTSTTLAATQSLRAMFALFCSNRKNRCTSRVFFAKSMAMGFTFAQIAANITSFVLAVLRVCKQDYVDPADQDSSDHKSIKVSLNLFYGLVLAQCISNFLAETLFLVPDVCQVLKLSMTYQLGHSGVMTIKRYMLVTYMMCSSGSVHEAMNMDLVSFAMEMARSDSVADRLYGVRVLDRILRVDKYRELALMRLRASVDTVGNVVNMLGLKSNTQKEEDTRGHAANVVLQLCPDLLVQSFPAMLQMILSLITVDTMAGRNHQHSRNVSMEFTWLGVKILNKIMDNPENRKNVADIDGQVMSTIVDLTVINNDNRNSSIIPWSAVIEEIILEAVEVLHKLVATAGDAGRVLRCKVSDNVHVLTNISKILEHPRRQTKLLVEAIGVLACLALDETGWQEIGNSPRIFRSLVSFLVARPAVAAPIPAGRAQAEAEALVQAAAEALVVFAIDHQTIAGSILQELKPEDMQKLVDILSADPPELKTIVAKLLFILHANSDDPAHAHHKRKIDAALPVLLKSIKSEVEKLEAPVSAGEHAHNFEESRTNKQGALLESFVGLSVQIPTSIGESEFDEAIRSANLTVDMIMQKLKKILDLYKSPTTEFPGIRRVTVQLILYVLLRNSTSRFHEGFIGYEMDKAVKEVAETEAKLEMFKMFYCSVGLGKHSEPISSLVSSALAGLA</sequence>
<reference evidence="2" key="2">
    <citation type="submission" date="2021-02" db="EMBL/GenBank/DDBJ databases">
        <authorList>
            <person name="Kimball J.A."/>
            <person name="Haas M.W."/>
            <person name="Macchietto M."/>
            <person name="Kono T."/>
            <person name="Duquette J."/>
            <person name="Shao M."/>
        </authorList>
    </citation>
    <scope>NUCLEOTIDE SEQUENCE</scope>
    <source>
        <tissue evidence="2">Fresh leaf tissue</tissue>
    </source>
</reference>
<name>A0A8J5RZ52_ZIZPA</name>
<dbReference type="OrthoDB" id="663631at2759"/>
<accession>A0A8J5RZ52</accession>
<keyword evidence="1" id="KW-0812">Transmembrane</keyword>
<organism evidence="2 3">
    <name type="scientific">Zizania palustris</name>
    <name type="common">Northern wild rice</name>
    <dbReference type="NCBI Taxonomy" id="103762"/>
    <lineage>
        <taxon>Eukaryota</taxon>
        <taxon>Viridiplantae</taxon>
        <taxon>Streptophyta</taxon>
        <taxon>Embryophyta</taxon>
        <taxon>Tracheophyta</taxon>
        <taxon>Spermatophyta</taxon>
        <taxon>Magnoliopsida</taxon>
        <taxon>Liliopsida</taxon>
        <taxon>Poales</taxon>
        <taxon>Poaceae</taxon>
        <taxon>BOP clade</taxon>
        <taxon>Oryzoideae</taxon>
        <taxon>Oryzeae</taxon>
        <taxon>Zizaniinae</taxon>
        <taxon>Zizania</taxon>
    </lineage>
</organism>
<evidence type="ECO:0000313" key="3">
    <source>
        <dbReference type="Proteomes" id="UP000729402"/>
    </source>
</evidence>
<dbReference type="PANTHER" id="PTHR33115">
    <property type="entry name" value="ARM REPEAT SUPERFAMILY PROTEIN"/>
    <property type="match status" value="1"/>
</dbReference>
<gene>
    <name evidence="2" type="ORF">GUJ93_ZPchr0001g32635</name>
</gene>
<evidence type="ECO:0000256" key="1">
    <source>
        <dbReference type="SAM" id="Phobius"/>
    </source>
</evidence>